<accession>A0A1M6BLR8</accession>
<name>A0A1M6BLR8_9FLAO</name>
<reference evidence="2" key="1">
    <citation type="submission" date="2016-11" db="EMBL/GenBank/DDBJ databases">
        <authorList>
            <person name="Varghese N."/>
            <person name="Submissions S."/>
        </authorList>
    </citation>
    <scope>NUCLEOTIDE SEQUENCE [LARGE SCALE GENOMIC DNA]</scope>
    <source>
        <strain evidence="2">DSM 22623</strain>
    </source>
</reference>
<evidence type="ECO:0000313" key="2">
    <source>
        <dbReference type="Proteomes" id="UP000184432"/>
    </source>
</evidence>
<gene>
    <name evidence="1" type="ORF">SAMN04488508_101894</name>
</gene>
<dbReference type="EMBL" id="FQYP01000001">
    <property type="protein sequence ID" value="SHI49463.1"/>
    <property type="molecule type" value="Genomic_DNA"/>
</dbReference>
<organism evidence="1 2">
    <name type="scientific">Aquimarina spongiae</name>
    <dbReference type="NCBI Taxonomy" id="570521"/>
    <lineage>
        <taxon>Bacteria</taxon>
        <taxon>Pseudomonadati</taxon>
        <taxon>Bacteroidota</taxon>
        <taxon>Flavobacteriia</taxon>
        <taxon>Flavobacteriales</taxon>
        <taxon>Flavobacteriaceae</taxon>
        <taxon>Aquimarina</taxon>
    </lineage>
</organism>
<evidence type="ECO:0008006" key="3">
    <source>
        <dbReference type="Google" id="ProtNLM"/>
    </source>
</evidence>
<evidence type="ECO:0000313" key="1">
    <source>
        <dbReference type="EMBL" id="SHI49463.1"/>
    </source>
</evidence>
<proteinExistence type="predicted"/>
<dbReference type="AlphaFoldDB" id="A0A1M6BLR8"/>
<dbReference type="RefSeq" id="WP_073314258.1">
    <property type="nucleotide sequence ID" value="NZ_FQYP01000001.1"/>
</dbReference>
<dbReference type="OrthoDB" id="1144359at2"/>
<dbReference type="Proteomes" id="UP000184432">
    <property type="component" value="Unassembled WGS sequence"/>
</dbReference>
<keyword evidence="2" id="KW-1185">Reference proteome</keyword>
<dbReference type="STRING" id="570521.SAMN04488508_101894"/>
<protein>
    <recommendedName>
        <fullName evidence="3">SpoIIAA-like</fullName>
    </recommendedName>
</protein>
<sequence>MIKYYDLGFTTVEVHQNYLTNTISSGFLVLPEHNKILLEFVNTHFNNRNFVYISNRIHSYSVNPTIYHETKKIDNMLGIAVVSKNPRQKLLSELEGSFYKKDLKYFSSMIEALRWKDALLKKAASIQ</sequence>